<keyword evidence="1" id="KW-1133">Transmembrane helix</keyword>
<evidence type="ECO:0000256" key="1">
    <source>
        <dbReference type="SAM" id="Phobius"/>
    </source>
</evidence>
<keyword evidence="1" id="KW-0812">Transmembrane</keyword>
<feature type="transmembrane region" description="Helical" evidence="1">
    <location>
        <begin position="209"/>
        <end position="227"/>
    </location>
</feature>
<dbReference type="STRING" id="683260.SAMN05421874_11926"/>
<gene>
    <name evidence="2" type="ORF">SAMN05421874_11926</name>
</gene>
<proteinExistence type="predicted"/>
<keyword evidence="3" id="KW-1185">Reference proteome</keyword>
<reference evidence="2 3" key="1">
    <citation type="submission" date="2016-10" db="EMBL/GenBank/DDBJ databases">
        <authorList>
            <person name="de Groot N.N."/>
        </authorList>
    </citation>
    <scope>NUCLEOTIDE SEQUENCE [LARGE SCALE GENOMIC DNA]</scope>
    <source>
        <strain evidence="2 3">CGMCC 4.5681</strain>
    </source>
</reference>
<feature type="transmembrane region" description="Helical" evidence="1">
    <location>
        <begin position="152"/>
        <end position="171"/>
    </location>
</feature>
<protein>
    <submittedName>
        <fullName evidence="2">Uncharacterized protein</fullName>
    </submittedName>
</protein>
<dbReference type="EMBL" id="FNFB01000019">
    <property type="protein sequence ID" value="SDL29953.1"/>
    <property type="molecule type" value="Genomic_DNA"/>
</dbReference>
<evidence type="ECO:0000313" key="3">
    <source>
        <dbReference type="Proteomes" id="UP000198683"/>
    </source>
</evidence>
<sequence>MIRSVLRNVGRYRFGRVAALVVGVYLVAMVGAGVFAAVTRDLSVLAAGALTYVPSGEEDGWLWLLLAAKCGFNAWVLWQVLRGPALPLAEGLPRDVVWLRRLLYVGVAGDLVLWELVEAVVSGVYDAALGYAVWVVTVVLLVRVFSGVSAWLRVSVLVLVLGGVPASWALILSGAGTPVLLALPGVASMGGLVLLIIGQRRDGRWSETTITCGRVVMVSPLAVPLLATVAGYVSFAGAPLAVGAIGLVNAVWLARTAHELGTSAPQPAAAQPAAARGSRLPLAVALALPLAAVGAEEGARYSFTGTDVGCGDQVRPYADTRPVDRRQAYLCLARTGVFDRPVFGEDEPDQHVLAYGDRLCAGDHREGVLTPAGLDALEFLCPDVVARQRVETMRDQEERAREYVAWEAEVAAMSDRCTDPWPRMRGRRQGTAAYLFGEGGGYAVRDDRDGIGEEDPFPEDGIVDAAGSAAVVLTHTDRPMCLTVKAFRSAPPLRLKGWRDVVEVGVRSRSGRLVVPPYPEGGDSGAVEPLPNLAVAGPGPYRMRVYSRLRPRHPDMSAEEHLIVVYPGRSTKKVVHRG</sequence>
<keyword evidence="1" id="KW-0472">Membrane</keyword>
<feature type="transmembrane region" description="Helical" evidence="1">
    <location>
        <begin position="127"/>
        <end position="145"/>
    </location>
</feature>
<organism evidence="2 3">
    <name type="scientific">Nonomuraea maritima</name>
    <dbReference type="NCBI Taxonomy" id="683260"/>
    <lineage>
        <taxon>Bacteria</taxon>
        <taxon>Bacillati</taxon>
        <taxon>Actinomycetota</taxon>
        <taxon>Actinomycetes</taxon>
        <taxon>Streptosporangiales</taxon>
        <taxon>Streptosporangiaceae</taxon>
        <taxon>Nonomuraea</taxon>
    </lineage>
</organism>
<name>A0A1G9IYC3_9ACTN</name>
<accession>A0A1G9IYC3</accession>
<feature type="transmembrane region" description="Helical" evidence="1">
    <location>
        <begin position="102"/>
        <end position="121"/>
    </location>
</feature>
<feature type="transmembrane region" description="Helical" evidence="1">
    <location>
        <begin position="60"/>
        <end position="81"/>
    </location>
</feature>
<dbReference type="AlphaFoldDB" id="A0A1G9IYC3"/>
<feature type="transmembrane region" description="Helical" evidence="1">
    <location>
        <begin position="177"/>
        <end position="197"/>
    </location>
</feature>
<evidence type="ECO:0000313" key="2">
    <source>
        <dbReference type="EMBL" id="SDL29953.1"/>
    </source>
</evidence>
<dbReference type="Proteomes" id="UP000198683">
    <property type="component" value="Unassembled WGS sequence"/>
</dbReference>